<feature type="non-terminal residue" evidence="1">
    <location>
        <position position="102"/>
    </location>
</feature>
<keyword evidence="2" id="KW-1185">Reference proteome</keyword>
<dbReference type="Proteomes" id="UP000837857">
    <property type="component" value="Chromosome 23"/>
</dbReference>
<dbReference type="EMBL" id="OW152835">
    <property type="protein sequence ID" value="CAH2056531.1"/>
    <property type="molecule type" value="Genomic_DNA"/>
</dbReference>
<evidence type="ECO:0000313" key="2">
    <source>
        <dbReference type="Proteomes" id="UP000837857"/>
    </source>
</evidence>
<evidence type="ECO:0000313" key="1">
    <source>
        <dbReference type="EMBL" id="CAH2056531.1"/>
    </source>
</evidence>
<organism evidence="1 2">
    <name type="scientific">Iphiclides podalirius</name>
    <name type="common">scarce swallowtail</name>
    <dbReference type="NCBI Taxonomy" id="110791"/>
    <lineage>
        <taxon>Eukaryota</taxon>
        <taxon>Metazoa</taxon>
        <taxon>Ecdysozoa</taxon>
        <taxon>Arthropoda</taxon>
        <taxon>Hexapoda</taxon>
        <taxon>Insecta</taxon>
        <taxon>Pterygota</taxon>
        <taxon>Neoptera</taxon>
        <taxon>Endopterygota</taxon>
        <taxon>Lepidoptera</taxon>
        <taxon>Glossata</taxon>
        <taxon>Ditrysia</taxon>
        <taxon>Papilionoidea</taxon>
        <taxon>Papilionidae</taxon>
        <taxon>Papilioninae</taxon>
        <taxon>Iphiclides</taxon>
    </lineage>
</organism>
<sequence>MRRDGGAEALVFGCSPYRHETVPQSLLICCGGVAKLNAASFESSLHSAHPQLRSDVSRLACGSTQPHTSVCPHAVRGKSAPLVTVKSVVPFKNADGSGGSNN</sequence>
<protein>
    <submittedName>
        <fullName evidence="1">Uncharacterized protein</fullName>
    </submittedName>
</protein>
<accession>A0ABN8IIT5</accession>
<reference evidence="1" key="1">
    <citation type="submission" date="2022-03" db="EMBL/GenBank/DDBJ databases">
        <authorList>
            <person name="Martin H S."/>
        </authorList>
    </citation>
    <scope>NUCLEOTIDE SEQUENCE</scope>
</reference>
<proteinExistence type="predicted"/>
<name>A0ABN8IIT5_9NEOP</name>
<gene>
    <name evidence="1" type="ORF">IPOD504_LOCUS9734</name>
</gene>